<dbReference type="RefSeq" id="WP_011277944.1">
    <property type="nucleotide sequence ID" value="NZ_BHWZ01000002.1"/>
</dbReference>
<dbReference type="EMBL" id="CP013695">
    <property type="protein sequence ID" value="ALU31398.1"/>
    <property type="molecule type" value="Genomic_DNA"/>
</dbReference>
<keyword evidence="1" id="KW-0560">Oxidoreductase</keyword>
<evidence type="ECO:0000313" key="7">
    <source>
        <dbReference type="Proteomes" id="UP000065473"/>
    </source>
</evidence>
<proteinExistence type="predicted"/>
<dbReference type="InterPro" id="IPR056798">
    <property type="entry name" value="ADH_Fe_C"/>
</dbReference>
<sequence>MYKVEYPSTQVIYGKDALDWLVNLKSSKVGIVTTRSLLQGKTLSLVTKLVNADIIEGPRQHVPEDDVNALKEKVGNYETIIGLGGGSIIDGLKLVLEEKTKYIVIPTTLSGAEHTKSGGYTTQGLKRSKLGKEPDIVILDPRATLETPKWLLVSSAVRSIDHAVEALYSRDSTPFVDSLAKEGFHKIVNCLRDIDSLDSRLECQIGVWLSSLTMRYARMGMSHMFGYVFGPRFNIPHGYTSCISLPAAVKFNYGASKEKLKSIEKNEPLYEFLDNFLREIGVRKKLSEYTSLEEALKYAEVFSQLSNNSGNPTKLSIDDARKFIQEVY</sequence>
<dbReference type="InterPro" id="IPR039697">
    <property type="entry name" value="Alcohol_dehydrogenase_Fe"/>
</dbReference>
<gene>
    <name evidence="4" type="ORF">ATY89_01045</name>
    <name evidence="5" type="ORF">ATZ20_04080</name>
</gene>
<evidence type="ECO:0000313" key="5">
    <source>
        <dbReference type="EMBL" id="ALU31398.1"/>
    </source>
</evidence>
<dbReference type="InterPro" id="IPR001670">
    <property type="entry name" value="ADH_Fe/GldA"/>
</dbReference>
<organism evidence="4 7">
    <name type="scientific">Sulfolobus acidocaldarius</name>
    <dbReference type="NCBI Taxonomy" id="2285"/>
    <lineage>
        <taxon>Archaea</taxon>
        <taxon>Thermoproteota</taxon>
        <taxon>Thermoprotei</taxon>
        <taxon>Sulfolobales</taxon>
        <taxon>Sulfolobaceae</taxon>
        <taxon>Sulfolobus</taxon>
    </lineage>
</organism>
<dbReference type="Proteomes" id="UP000060043">
    <property type="component" value="Chromosome"/>
</dbReference>
<dbReference type="SUPFAM" id="SSF56796">
    <property type="entry name" value="Dehydroquinate synthase-like"/>
    <property type="match status" value="1"/>
</dbReference>
<dbReference type="GeneID" id="14551595"/>
<evidence type="ECO:0000313" key="6">
    <source>
        <dbReference type="Proteomes" id="UP000060043"/>
    </source>
</evidence>
<dbReference type="Proteomes" id="UP000065473">
    <property type="component" value="Chromosome"/>
</dbReference>
<protein>
    <submittedName>
        <fullName evidence="4">Alcohol dehydrogenase</fullName>
    </submittedName>
</protein>
<dbReference type="STRING" id="1435377.SUSAZ_05060"/>
<evidence type="ECO:0000259" key="3">
    <source>
        <dbReference type="Pfam" id="PF25137"/>
    </source>
</evidence>
<dbReference type="OMA" id="ELMISKP"/>
<accession>A0A0U3GJ64</accession>
<dbReference type="PaxDb" id="1435377-SUSAZ_05060"/>
<dbReference type="EMBL" id="CP013694">
    <property type="protein sequence ID" value="ALU28681.1"/>
    <property type="molecule type" value="Genomic_DNA"/>
</dbReference>
<name>A0A0U3GJ64_9CREN</name>
<evidence type="ECO:0000256" key="1">
    <source>
        <dbReference type="ARBA" id="ARBA00023002"/>
    </source>
</evidence>
<feature type="domain" description="Alcohol dehydrogenase iron-type/glycerol dehydrogenase GldA" evidence="2">
    <location>
        <begin position="9"/>
        <end position="141"/>
    </location>
</feature>
<dbReference type="GO" id="GO:0004022">
    <property type="term" value="F:alcohol dehydrogenase (NAD+) activity"/>
    <property type="evidence" value="ECO:0007669"/>
    <property type="project" value="TreeGrafter"/>
</dbReference>
<feature type="domain" description="Fe-containing alcohol dehydrogenase-like C-terminal" evidence="3">
    <location>
        <begin position="154"/>
        <end position="324"/>
    </location>
</feature>
<dbReference type="Gene3D" id="3.40.50.1970">
    <property type="match status" value="1"/>
</dbReference>
<dbReference type="AlphaFoldDB" id="A0A0U3GJ64"/>
<dbReference type="Gene3D" id="1.20.1090.10">
    <property type="entry name" value="Dehydroquinate synthase-like - alpha domain"/>
    <property type="match status" value="1"/>
</dbReference>
<reference evidence="6 7" key="1">
    <citation type="submission" date="2015-12" db="EMBL/GenBank/DDBJ databases">
        <title>A stable core within a dynamic pangenome in Sulfolobus acidocaldarius.</title>
        <authorList>
            <person name="Anderson R."/>
            <person name="Kouris A."/>
            <person name="Seward C."/>
            <person name="Campbell K."/>
            <person name="Whitaker R."/>
        </authorList>
    </citation>
    <scope>NUCLEOTIDE SEQUENCE [LARGE SCALE GENOMIC DNA]</scope>
    <source>
        <strain evidence="4 7">GG12-C01-09</strain>
        <strain evidence="5 6">NG05B_CO5_07</strain>
    </source>
</reference>
<evidence type="ECO:0000259" key="2">
    <source>
        <dbReference type="Pfam" id="PF00465"/>
    </source>
</evidence>
<dbReference type="GO" id="GO:0046872">
    <property type="term" value="F:metal ion binding"/>
    <property type="evidence" value="ECO:0007669"/>
    <property type="project" value="InterPro"/>
</dbReference>
<dbReference type="PANTHER" id="PTHR11496">
    <property type="entry name" value="ALCOHOL DEHYDROGENASE"/>
    <property type="match status" value="1"/>
</dbReference>
<dbReference type="Pfam" id="PF25137">
    <property type="entry name" value="ADH_Fe_C"/>
    <property type="match status" value="1"/>
</dbReference>
<dbReference type="PANTHER" id="PTHR11496:SF83">
    <property type="entry name" value="HYDROXYACID-OXOACID TRANSHYDROGENASE, MITOCHONDRIAL"/>
    <property type="match status" value="1"/>
</dbReference>
<dbReference type="OrthoDB" id="57329at2157"/>
<dbReference type="Pfam" id="PF00465">
    <property type="entry name" value="Fe-ADH"/>
    <property type="match status" value="1"/>
</dbReference>
<evidence type="ECO:0000313" key="4">
    <source>
        <dbReference type="EMBL" id="ALU28681.1"/>
    </source>
</evidence>